<evidence type="ECO:0000256" key="1">
    <source>
        <dbReference type="ARBA" id="ARBA00005417"/>
    </source>
</evidence>
<protein>
    <submittedName>
        <fullName evidence="7">ABC transporter ATP-binding protein</fullName>
    </submittedName>
</protein>
<dbReference type="PANTHER" id="PTHR43820">
    <property type="entry name" value="HIGH-AFFINITY BRANCHED-CHAIN AMINO ACID TRANSPORT ATP-BINDING PROTEIN LIVF"/>
    <property type="match status" value="1"/>
</dbReference>
<dbReference type="InterPro" id="IPR003593">
    <property type="entry name" value="AAA+_ATPase"/>
</dbReference>
<reference evidence="7" key="1">
    <citation type="journal article" date="2020" name="mSystems">
        <title>Genome- and Community-Level Interaction Insights into Carbon Utilization and Element Cycling Functions of Hydrothermarchaeota in Hydrothermal Sediment.</title>
        <authorList>
            <person name="Zhou Z."/>
            <person name="Liu Y."/>
            <person name="Xu W."/>
            <person name="Pan J."/>
            <person name="Luo Z.H."/>
            <person name="Li M."/>
        </authorList>
    </citation>
    <scope>NUCLEOTIDE SEQUENCE [LARGE SCALE GENOMIC DNA]</scope>
    <source>
        <strain evidence="7">SpSt-1088</strain>
    </source>
</reference>
<evidence type="ECO:0000256" key="2">
    <source>
        <dbReference type="ARBA" id="ARBA00022448"/>
    </source>
</evidence>
<dbReference type="CDD" id="cd03224">
    <property type="entry name" value="ABC_TM1139_LivF_branched"/>
    <property type="match status" value="1"/>
</dbReference>
<keyword evidence="4 7" id="KW-0067">ATP-binding</keyword>
<dbReference type="Gene3D" id="3.40.50.300">
    <property type="entry name" value="P-loop containing nucleotide triphosphate hydrolases"/>
    <property type="match status" value="1"/>
</dbReference>
<dbReference type="AlphaFoldDB" id="A0A7C5Y8T6"/>
<evidence type="ECO:0000256" key="3">
    <source>
        <dbReference type="ARBA" id="ARBA00022741"/>
    </source>
</evidence>
<evidence type="ECO:0000256" key="4">
    <source>
        <dbReference type="ARBA" id="ARBA00022840"/>
    </source>
</evidence>
<dbReference type="PANTHER" id="PTHR43820:SF4">
    <property type="entry name" value="HIGH-AFFINITY BRANCHED-CHAIN AMINO ACID TRANSPORT ATP-BINDING PROTEIN LIVF"/>
    <property type="match status" value="1"/>
</dbReference>
<dbReference type="InterPro" id="IPR017871">
    <property type="entry name" value="ABC_transporter-like_CS"/>
</dbReference>
<dbReference type="GO" id="GO:0015807">
    <property type="term" value="P:L-amino acid transport"/>
    <property type="evidence" value="ECO:0007669"/>
    <property type="project" value="TreeGrafter"/>
</dbReference>
<dbReference type="SMART" id="SM00382">
    <property type="entry name" value="AAA"/>
    <property type="match status" value="1"/>
</dbReference>
<dbReference type="Pfam" id="PF00005">
    <property type="entry name" value="ABC_tran"/>
    <property type="match status" value="1"/>
</dbReference>
<comment type="caution">
    <text evidence="7">The sequence shown here is derived from an EMBL/GenBank/DDBJ whole genome shotgun (WGS) entry which is preliminary data.</text>
</comment>
<proteinExistence type="inferred from homology"/>
<name>A0A7C5Y8T6_9BACT</name>
<dbReference type="SUPFAM" id="SSF52540">
    <property type="entry name" value="P-loop containing nucleoside triphosphate hydrolases"/>
    <property type="match status" value="1"/>
</dbReference>
<evidence type="ECO:0000313" key="7">
    <source>
        <dbReference type="EMBL" id="HHR33712.1"/>
    </source>
</evidence>
<keyword evidence="5" id="KW-0029">Amino-acid transport</keyword>
<keyword evidence="2" id="KW-0813">Transport</keyword>
<keyword evidence="3" id="KW-0547">Nucleotide-binding</keyword>
<sequence>MTNRISDIELKKLQVFYGPIHAVKGVDIKIQAGKITTILGANGAGKSSTLKALAGGVKYVGSIFLGDEPIDNLPVHKRVEKGIVLCPEGRGIFYTMSVKENLLAGAYKNKKPDFSFVFDVFPILKERLNQTAGTLSGGEQQMLAIARALMSNPKYLLLDEPSLGLAPVVVQKIAEVIKKINEIGITVVLVEQNTSLALNLSHYAYILENGRVAAEGISKDLLKSDIVREKYLGGAKK</sequence>
<dbReference type="InterPro" id="IPR052156">
    <property type="entry name" value="BCAA_Transport_ATP-bd_LivF"/>
</dbReference>
<evidence type="ECO:0000256" key="5">
    <source>
        <dbReference type="ARBA" id="ARBA00022970"/>
    </source>
</evidence>
<comment type="similarity">
    <text evidence="1">Belongs to the ABC transporter superfamily.</text>
</comment>
<dbReference type="PROSITE" id="PS00211">
    <property type="entry name" value="ABC_TRANSPORTER_1"/>
    <property type="match status" value="1"/>
</dbReference>
<accession>A0A7C5Y8T6</accession>
<dbReference type="EMBL" id="DRXW01000135">
    <property type="protein sequence ID" value="HHR33712.1"/>
    <property type="molecule type" value="Genomic_DNA"/>
</dbReference>
<evidence type="ECO:0000259" key="6">
    <source>
        <dbReference type="PROSITE" id="PS50893"/>
    </source>
</evidence>
<dbReference type="GO" id="GO:0005524">
    <property type="term" value="F:ATP binding"/>
    <property type="evidence" value="ECO:0007669"/>
    <property type="project" value="UniProtKB-KW"/>
</dbReference>
<dbReference type="InterPro" id="IPR027417">
    <property type="entry name" value="P-loop_NTPase"/>
</dbReference>
<organism evidence="7">
    <name type="scientific">Fervidobacterium nodosum</name>
    <dbReference type="NCBI Taxonomy" id="2424"/>
    <lineage>
        <taxon>Bacteria</taxon>
        <taxon>Thermotogati</taxon>
        <taxon>Thermotogota</taxon>
        <taxon>Thermotogae</taxon>
        <taxon>Thermotogales</taxon>
        <taxon>Fervidobacteriaceae</taxon>
        <taxon>Fervidobacterium</taxon>
    </lineage>
</organism>
<dbReference type="GO" id="GO:0015658">
    <property type="term" value="F:branched-chain amino acid transmembrane transporter activity"/>
    <property type="evidence" value="ECO:0007669"/>
    <property type="project" value="TreeGrafter"/>
</dbReference>
<dbReference type="InterPro" id="IPR003439">
    <property type="entry name" value="ABC_transporter-like_ATP-bd"/>
</dbReference>
<gene>
    <name evidence="7" type="ORF">ENM46_02045</name>
</gene>
<dbReference type="PROSITE" id="PS50893">
    <property type="entry name" value="ABC_TRANSPORTER_2"/>
    <property type="match status" value="1"/>
</dbReference>
<dbReference type="GO" id="GO:0016887">
    <property type="term" value="F:ATP hydrolysis activity"/>
    <property type="evidence" value="ECO:0007669"/>
    <property type="project" value="InterPro"/>
</dbReference>
<feature type="domain" description="ABC transporter" evidence="6">
    <location>
        <begin position="8"/>
        <end position="234"/>
    </location>
</feature>